<dbReference type="InterPro" id="IPR013087">
    <property type="entry name" value="Znf_C2H2_type"/>
</dbReference>
<protein>
    <recommendedName>
        <fullName evidence="6">C2H2-type domain-containing protein</fullName>
    </recommendedName>
</protein>
<dbReference type="VEuPathDB" id="FungiDB:EYZ11_011599"/>
<evidence type="ECO:0000256" key="4">
    <source>
        <dbReference type="PROSITE-ProRule" id="PRU00042"/>
    </source>
</evidence>
<proteinExistence type="predicted"/>
<accession>A0A4S3J2P5</accession>
<dbReference type="InterPro" id="IPR036236">
    <property type="entry name" value="Znf_C2H2_sf"/>
</dbReference>
<dbReference type="Proteomes" id="UP000308092">
    <property type="component" value="Unassembled WGS sequence"/>
</dbReference>
<feature type="domain" description="C2H2-type" evidence="6">
    <location>
        <begin position="112"/>
        <end position="131"/>
    </location>
</feature>
<gene>
    <name evidence="7" type="ORF">EYZ11_011599</name>
</gene>
<evidence type="ECO:0000259" key="6">
    <source>
        <dbReference type="PROSITE" id="PS50157"/>
    </source>
</evidence>
<name>A0A4S3J2P5_9EURO</name>
<evidence type="ECO:0000256" key="1">
    <source>
        <dbReference type="ARBA" id="ARBA00022723"/>
    </source>
</evidence>
<dbReference type="AlphaFoldDB" id="A0A4S3J2P5"/>
<evidence type="ECO:0000313" key="8">
    <source>
        <dbReference type="Proteomes" id="UP000308092"/>
    </source>
</evidence>
<dbReference type="EMBL" id="SOSA01000735">
    <property type="protein sequence ID" value="THC88945.1"/>
    <property type="molecule type" value="Genomic_DNA"/>
</dbReference>
<evidence type="ECO:0000256" key="5">
    <source>
        <dbReference type="SAM" id="MobiDB-lite"/>
    </source>
</evidence>
<dbReference type="Gene3D" id="3.30.160.60">
    <property type="entry name" value="Classic Zinc Finger"/>
    <property type="match status" value="1"/>
</dbReference>
<evidence type="ECO:0000256" key="3">
    <source>
        <dbReference type="ARBA" id="ARBA00022833"/>
    </source>
</evidence>
<dbReference type="PROSITE" id="PS50157">
    <property type="entry name" value="ZINC_FINGER_C2H2_2"/>
    <property type="match status" value="2"/>
</dbReference>
<keyword evidence="8" id="KW-1185">Reference proteome</keyword>
<keyword evidence="3" id="KW-0862">Zinc</keyword>
<dbReference type="InterPro" id="IPR022755">
    <property type="entry name" value="Znf_C2H2_jaz"/>
</dbReference>
<dbReference type="SUPFAM" id="SSF57667">
    <property type="entry name" value="beta-beta-alpha zinc fingers"/>
    <property type="match status" value="1"/>
</dbReference>
<dbReference type="SMART" id="SM00355">
    <property type="entry name" value="ZnF_C2H2"/>
    <property type="match status" value="3"/>
</dbReference>
<evidence type="ECO:0000313" key="7">
    <source>
        <dbReference type="EMBL" id="THC88945.1"/>
    </source>
</evidence>
<dbReference type="STRING" id="1220188.A0A4S3J2P5"/>
<evidence type="ECO:0000256" key="2">
    <source>
        <dbReference type="ARBA" id="ARBA00022771"/>
    </source>
</evidence>
<feature type="region of interest" description="Disordered" evidence="5">
    <location>
        <begin position="227"/>
        <end position="259"/>
    </location>
</feature>
<dbReference type="GO" id="GO:0008270">
    <property type="term" value="F:zinc ion binding"/>
    <property type="evidence" value="ECO:0007669"/>
    <property type="project" value="UniProtKB-KW"/>
</dbReference>
<organism evidence="7 8">
    <name type="scientific">Aspergillus tanneri</name>
    <dbReference type="NCBI Taxonomy" id="1220188"/>
    <lineage>
        <taxon>Eukaryota</taxon>
        <taxon>Fungi</taxon>
        <taxon>Dikarya</taxon>
        <taxon>Ascomycota</taxon>
        <taxon>Pezizomycotina</taxon>
        <taxon>Eurotiomycetes</taxon>
        <taxon>Eurotiomycetidae</taxon>
        <taxon>Eurotiales</taxon>
        <taxon>Aspergillaceae</taxon>
        <taxon>Aspergillus</taxon>
        <taxon>Aspergillus subgen. Circumdati</taxon>
    </lineage>
</organism>
<keyword evidence="1" id="KW-0479">Metal-binding</keyword>
<comment type="caution">
    <text evidence="7">The sequence shown here is derived from an EMBL/GenBank/DDBJ whole genome shotgun (WGS) entry which is preliminary data.</text>
</comment>
<dbReference type="Pfam" id="PF12171">
    <property type="entry name" value="zf-C2H2_jaz"/>
    <property type="match status" value="1"/>
</dbReference>
<reference evidence="7 8" key="1">
    <citation type="submission" date="2019-03" db="EMBL/GenBank/DDBJ databases">
        <title>The genome sequence of a newly discovered highly antifungal drug resistant Aspergillus species, Aspergillus tanneri NIH 1004.</title>
        <authorList>
            <person name="Mounaud S."/>
            <person name="Singh I."/>
            <person name="Joardar V."/>
            <person name="Pakala S."/>
            <person name="Pakala S."/>
            <person name="Venepally P."/>
            <person name="Hoover J."/>
            <person name="Nierman W."/>
            <person name="Chung J."/>
            <person name="Losada L."/>
        </authorList>
    </citation>
    <scope>NUCLEOTIDE SEQUENCE [LARGE SCALE GENOMIC DNA]</scope>
    <source>
        <strain evidence="7 8">NIH1004</strain>
    </source>
</reference>
<keyword evidence="2 4" id="KW-0863">Zinc-finger</keyword>
<feature type="domain" description="C2H2-type" evidence="6">
    <location>
        <begin position="79"/>
        <end position="108"/>
    </location>
</feature>
<dbReference type="PROSITE" id="PS00028">
    <property type="entry name" value="ZINC_FINGER_C2H2_1"/>
    <property type="match status" value="1"/>
</dbReference>
<sequence>MWKVPNNTPVNDPKAVERTVPPRCAMQGPIRVQAVKRSKAHFKCVRCQHTSQEAAGSPTPQCAPKIQVQSVALSDGQSPYCGACDRKFVDATALRQHLNDKKHVKPKKKALRNCEKCNKSFASTTALRQHKGYDKDRIITTPVMLLDTSFTGTALSSSASSFSDIVYTPTEGSEIDSDWEMERSVIAPLPRGVDRGPVPHKPLSCPICSASGKKRMFANQTALEMHISSAAHAGRPSHAPSPSQPTLHHLPLESNHSRP</sequence>